<evidence type="ECO:0000256" key="8">
    <source>
        <dbReference type="PIRSR" id="PIRSR623088-2"/>
    </source>
</evidence>
<feature type="binding site" evidence="9">
    <location>
        <position position="579"/>
    </location>
    <ligand>
        <name>Zn(2+)</name>
        <dbReference type="ChEBI" id="CHEBI:29105"/>
        <label>1</label>
    </ligand>
</feature>
<evidence type="ECO:0000259" key="12">
    <source>
        <dbReference type="PROSITE" id="PS51845"/>
    </source>
</evidence>
<feature type="compositionally biased region" description="Basic and acidic residues" evidence="11">
    <location>
        <begin position="852"/>
        <end position="862"/>
    </location>
</feature>
<dbReference type="PROSITE" id="PS00126">
    <property type="entry name" value="PDEASE_I_1"/>
    <property type="match status" value="1"/>
</dbReference>
<feature type="binding site" evidence="8">
    <location>
        <begin position="538"/>
        <end position="542"/>
    </location>
    <ligand>
        <name>AMP</name>
        <dbReference type="ChEBI" id="CHEBI:456215"/>
    </ligand>
</feature>
<dbReference type="Pfam" id="PF00233">
    <property type="entry name" value="PDEase_I"/>
    <property type="match status" value="1"/>
</dbReference>
<feature type="binding site" evidence="8">
    <location>
        <position position="696"/>
    </location>
    <ligand>
        <name>AMP</name>
        <dbReference type="ChEBI" id="CHEBI:456215"/>
    </ligand>
</feature>
<evidence type="ECO:0000256" key="10">
    <source>
        <dbReference type="RuleBase" id="RU363067"/>
    </source>
</evidence>
<evidence type="ECO:0000256" key="9">
    <source>
        <dbReference type="PIRSR" id="PIRSR623088-3"/>
    </source>
</evidence>
<dbReference type="GO" id="GO:0004115">
    <property type="term" value="F:3',5'-cyclic-AMP phosphodiesterase activity"/>
    <property type="evidence" value="ECO:0007669"/>
    <property type="project" value="UniProtKB-EC"/>
</dbReference>
<feature type="domain" description="PDEase" evidence="12">
    <location>
        <begin position="462"/>
        <end position="791"/>
    </location>
</feature>
<dbReference type="EMBL" id="JAFJMO010000002">
    <property type="protein sequence ID" value="KAJ8283545.1"/>
    <property type="molecule type" value="Genomic_DNA"/>
</dbReference>
<comment type="similarity">
    <text evidence="2">Belongs to the cyclic nucleotide phosphodiesterase family. PDE4 subfamily.</text>
</comment>
<comment type="catalytic activity">
    <reaction evidence="6">
        <text>3',5'-cyclic AMP + H2O = AMP + H(+)</text>
        <dbReference type="Rhea" id="RHEA:25277"/>
        <dbReference type="ChEBI" id="CHEBI:15377"/>
        <dbReference type="ChEBI" id="CHEBI:15378"/>
        <dbReference type="ChEBI" id="CHEBI:58165"/>
        <dbReference type="ChEBI" id="CHEBI:456215"/>
        <dbReference type="EC" id="3.1.4.53"/>
    </reaction>
    <physiologicalReaction direction="left-to-right" evidence="6">
        <dbReference type="Rhea" id="RHEA:25278"/>
    </physiologicalReaction>
</comment>
<feature type="region of interest" description="Disordered" evidence="11">
    <location>
        <begin position="1"/>
        <end position="26"/>
    </location>
</feature>
<gene>
    <name evidence="13" type="ORF">COCON_G00023950</name>
</gene>
<evidence type="ECO:0000256" key="3">
    <source>
        <dbReference type="ARBA" id="ARBA00022723"/>
    </source>
</evidence>
<evidence type="ECO:0000256" key="11">
    <source>
        <dbReference type="SAM" id="MobiDB-lite"/>
    </source>
</evidence>
<comment type="caution">
    <text evidence="13">The sequence shown here is derived from an EMBL/GenBank/DDBJ whole genome shotgun (WGS) entry which is preliminary data.</text>
</comment>
<organism evidence="13 14">
    <name type="scientific">Conger conger</name>
    <name type="common">Conger eel</name>
    <name type="synonym">Muraena conger</name>
    <dbReference type="NCBI Taxonomy" id="82655"/>
    <lineage>
        <taxon>Eukaryota</taxon>
        <taxon>Metazoa</taxon>
        <taxon>Chordata</taxon>
        <taxon>Craniata</taxon>
        <taxon>Vertebrata</taxon>
        <taxon>Euteleostomi</taxon>
        <taxon>Actinopterygii</taxon>
        <taxon>Neopterygii</taxon>
        <taxon>Teleostei</taxon>
        <taxon>Anguilliformes</taxon>
        <taxon>Congridae</taxon>
        <taxon>Conger</taxon>
    </lineage>
</organism>
<dbReference type="Proteomes" id="UP001152803">
    <property type="component" value="Unassembled WGS sequence"/>
</dbReference>
<dbReference type="PANTHER" id="PTHR11347">
    <property type="entry name" value="CYCLIC NUCLEOTIDE PHOSPHODIESTERASE"/>
    <property type="match status" value="1"/>
</dbReference>
<feature type="binding site" evidence="9">
    <location>
        <position position="542"/>
    </location>
    <ligand>
        <name>Zn(2+)</name>
        <dbReference type="ChEBI" id="CHEBI:29105"/>
        <label>1</label>
    </ligand>
</feature>
<name>A0A9Q1I6H7_CONCO</name>
<dbReference type="Pfam" id="PF18100">
    <property type="entry name" value="PDE4_UCR"/>
    <property type="match status" value="2"/>
</dbReference>
<dbReference type="EC" id="3.1.4.-" evidence="10"/>
<dbReference type="SUPFAM" id="SSF109604">
    <property type="entry name" value="HD-domain/PDEase-like"/>
    <property type="match status" value="1"/>
</dbReference>
<dbReference type="InterPro" id="IPR040844">
    <property type="entry name" value="PDE4_UCR"/>
</dbReference>
<keyword evidence="14" id="KW-1185">Reference proteome</keyword>
<evidence type="ECO:0000256" key="7">
    <source>
        <dbReference type="PIRSR" id="PIRSR623088-1"/>
    </source>
</evidence>
<dbReference type="PRINTS" id="PR00387">
    <property type="entry name" value="PDIESTERASE1"/>
</dbReference>
<proteinExistence type="inferred from homology"/>
<evidence type="ECO:0000256" key="5">
    <source>
        <dbReference type="ARBA" id="ARBA00023149"/>
    </source>
</evidence>
<feature type="binding site" evidence="8">
    <location>
        <position position="747"/>
    </location>
    <ligand>
        <name>AMP</name>
        <dbReference type="ChEBI" id="CHEBI:456215"/>
    </ligand>
</feature>
<dbReference type="InterPro" id="IPR036971">
    <property type="entry name" value="PDEase_catalytic_dom_sf"/>
</dbReference>
<dbReference type="PROSITE" id="PS51845">
    <property type="entry name" value="PDEASE_I_2"/>
    <property type="match status" value="1"/>
</dbReference>
<dbReference type="InterPro" id="IPR003607">
    <property type="entry name" value="HD/PDEase_dom"/>
</dbReference>
<dbReference type="OrthoDB" id="189220at2759"/>
<feature type="region of interest" description="Disordered" evidence="11">
    <location>
        <begin position="241"/>
        <end position="264"/>
    </location>
</feature>
<evidence type="ECO:0000256" key="6">
    <source>
        <dbReference type="ARBA" id="ARBA00033681"/>
    </source>
</evidence>
<evidence type="ECO:0000313" key="13">
    <source>
        <dbReference type="EMBL" id="KAJ8283545.1"/>
    </source>
</evidence>
<dbReference type="InterPro" id="IPR002073">
    <property type="entry name" value="PDEase_catalytic_dom"/>
</dbReference>
<dbReference type="FunFam" id="1.10.1300.10:FF:000001">
    <property type="entry name" value="Phosphodiesterase"/>
    <property type="match status" value="1"/>
</dbReference>
<dbReference type="InterPro" id="IPR023174">
    <property type="entry name" value="PDEase_CS"/>
</dbReference>
<feature type="region of interest" description="Disordered" evidence="11">
    <location>
        <begin position="80"/>
        <end position="99"/>
    </location>
</feature>
<feature type="binding site" evidence="9">
    <location>
        <position position="578"/>
    </location>
    <ligand>
        <name>Zn(2+)</name>
        <dbReference type="ChEBI" id="CHEBI:29105"/>
        <label>1</label>
    </ligand>
</feature>
<evidence type="ECO:0000256" key="2">
    <source>
        <dbReference type="ARBA" id="ARBA00009517"/>
    </source>
</evidence>
<feature type="region of interest" description="Disordered" evidence="11">
    <location>
        <begin position="785"/>
        <end position="805"/>
    </location>
</feature>
<feature type="active site" description="Proton donor" evidence="7">
    <location>
        <position position="538"/>
    </location>
</feature>
<evidence type="ECO:0000256" key="4">
    <source>
        <dbReference type="ARBA" id="ARBA00022801"/>
    </source>
</evidence>
<keyword evidence="3 9" id="KW-0479">Metal-binding</keyword>
<evidence type="ECO:0000256" key="1">
    <source>
        <dbReference type="ARBA" id="ARBA00004703"/>
    </source>
</evidence>
<feature type="binding site" evidence="9">
    <location>
        <position position="579"/>
    </location>
    <ligand>
        <name>Zn(2+)</name>
        <dbReference type="ChEBI" id="CHEBI:29105"/>
        <label>2</label>
    </ligand>
</feature>
<dbReference type="Gene3D" id="1.10.1300.10">
    <property type="entry name" value="3'5'-cyclic nucleotide phosphodiesterase, catalytic domain"/>
    <property type="match status" value="1"/>
</dbReference>
<feature type="compositionally biased region" description="Basic residues" evidence="11">
    <location>
        <begin position="882"/>
        <end position="903"/>
    </location>
</feature>
<feature type="binding site" evidence="9">
    <location>
        <position position="696"/>
    </location>
    <ligand>
        <name>Zn(2+)</name>
        <dbReference type="ChEBI" id="CHEBI:29105"/>
        <label>1</label>
    </ligand>
</feature>
<dbReference type="CDD" id="cd00077">
    <property type="entry name" value="HDc"/>
    <property type="match status" value="1"/>
</dbReference>
<accession>A0A9Q1I6H7</accession>
<protein>
    <recommendedName>
        <fullName evidence="10">Phosphodiesterase</fullName>
        <ecNumber evidence="10">3.1.4.-</ecNumber>
    </recommendedName>
</protein>
<comment type="pathway">
    <text evidence="1">Purine metabolism; 3',5'-cyclic AMP degradation; AMP from 3',5'-cyclic AMP: step 1/1.</text>
</comment>
<keyword evidence="5" id="KW-0114">cAMP</keyword>
<sequence length="903" mass="101333">MMEPPSCSKKSLSLSLPVPREGHATLRPPQHLWRQPRTPIKIKHRGYSDTDRHHHPQIERSNAVDTTDRPALRTSRMTWPASFHGTTGTSGGNSAGNKRFDVENGSSPVALELQASPGLVLHPSFPQSQRRESFLYRSDSDYDMSPKTMSRNSSITSEAHAEDFIVTPFAQVLASLRSVRSNFTILANVTTPTNRRSPLGSQPTVPKATLSEETYQQLARETLEELDWCLDQLETIQTHRSVSDMASTKARRSGVPRPTQPWPPQTLTTASCCWAPGSAPPTPQSCSACLGHCSAPPPAPMGVAEAPRPAPSPGSSPGYTPLWGRNRPPGLLLGRAGRVSVEAGVGPSPELFLEGGGPPAEGRRAPLVDLLCETCSKPWLISWWDQFKRMLNRELSHLSEMSRSGNQVSEYISSTFLDKQNEVEIPSPTQRERDKPMCHISGVRKLTHSSSLSNSTLPRFGVQTEQEDALGRELDDLNKWGLNIFRVAEFSNNRPLSCIMFAIFQERDLLKTFRIPVDTFVTYVMTLEDHYHSNVAYHNSLHAADVTQSTHVLLSTPALDAVFTDLEILAALFAAAIHDVDHPGVSNQFLINTNSELALMYNDESVLENHHLAVGFKLLHEENCDIFQNLSKRQRQSLRRMVIDMVLATDMSKHMSLLADLKTMVETKKVTSSGVLLLDHYTDRIQVLRNMVHCADLSNPTKPLGVYRQWTERIMQEFFRQGDKERERGMEISPMCDKHTASVEKSQVGFIDYIVHPLWETWGDLVHPDAQDILDTLEENRDWYQSTIPQSPSPPPHGPDQELGACGDRFQFELTLEDEGEANHAGEEQEEEEGEANHNHNHAGEEQEEEGEANHNHNHAGEEQEEEGGRPTTTTTTQERSRRGRRRRRSRTGNTRRTRRPRK</sequence>
<comment type="cofactor">
    <cofactor evidence="10">
        <name>a divalent metal cation</name>
        <dbReference type="ChEBI" id="CHEBI:60240"/>
    </cofactor>
    <text evidence="10">Binds 2 divalent metal cations per subunit. Site 1 may preferentially bind zinc ions, while site 2 has a preference for magnesium and/or manganese ions.</text>
</comment>
<feature type="region of interest" description="Disordered" evidence="11">
    <location>
        <begin position="820"/>
        <end position="903"/>
    </location>
</feature>
<feature type="compositionally biased region" description="Low complexity" evidence="11">
    <location>
        <begin position="1"/>
        <end position="17"/>
    </location>
</feature>
<dbReference type="AlphaFoldDB" id="A0A9Q1I6H7"/>
<reference evidence="13" key="1">
    <citation type="journal article" date="2023" name="Science">
        <title>Genome structures resolve the early diversification of teleost fishes.</title>
        <authorList>
            <person name="Parey E."/>
            <person name="Louis A."/>
            <person name="Montfort J."/>
            <person name="Bouchez O."/>
            <person name="Roques C."/>
            <person name="Iampietro C."/>
            <person name="Lluch J."/>
            <person name="Castinel A."/>
            <person name="Donnadieu C."/>
            <person name="Desvignes T."/>
            <person name="Floi Bucao C."/>
            <person name="Jouanno E."/>
            <person name="Wen M."/>
            <person name="Mejri S."/>
            <person name="Dirks R."/>
            <person name="Jansen H."/>
            <person name="Henkel C."/>
            <person name="Chen W.J."/>
            <person name="Zahm M."/>
            <person name="Cabau C."/>
            <person name="Klopp C."/>
            <person name="Thompson A.W."/>
            <person name="Robinson-Rechavi M."/>
            <person name="Braasch I."/>
            <person name="Lecointre G."/>
            <person name="Bobe J."/>
            <person name="Postlethwait J.H."/>
            <person name="Berthelot C."/>
            <person name="Roest Crollius H."/>
            <person name="Guiguen Y."/>
        </authorList>
    </citation>
    <scope>NUCLEOTIDE SEQUENCE</scope>
    <source>
        <strain evidence="13">Concon-B</strain>
    </source>
</reference>
<feature type="binding site" evidence="8">
    <location>
        <position position="579"/>
    </location>
    <ligand>
        <name>AMP</name>
        <dbReference type="ChEBI" id="CHEBI:456215"/>
    </ligand>
</feature>
<evidence type="ECO:0000313" key="14">
    <source>
        <dbReference type="Proteomes" id="UP001152803"/>
    </source>
</evidence>
<dbReference type="InterPro" id="IPR023088">
    <property type="entry name" value="PDEase"/>
</dbReference>
<dbReference type="SMART" id="SM00471">
    <property type="entry name" value="HDc"/>
    <property type="match status" value="1"/>
</dbReference>
<feature type="compositionally biased region" description="Basic and acidic residues" evidence="11">
    <location>
        <begin position="835"/>
        <end position="845"/>
    </location>
</feature>
<dbReference type="GO" id="GO:0046872">
    <property type="term" value="F:metal ion binding"/>
    <property type="evidence" value="ECO:0007669"/>
    <property type="project" value="UniProtKB-KW"/>
</dbReference>
<keyword evidence="4 10" id="KW-0378">Hydrolase</keyword>
<dbReference type="GO" id="GO:0007165">
    <property type="term" value="P:signal transduction"/>
    <property type="evidence" value="ECO:0007669"/>
    <property type="project" value="InterPro"/>
</dbReference>